<comment type="caution">
    <text evidence="2">The sequence shown here is derived from an EMBL/GenBank/DDBJ whole genome shotgun (WGS) entry which is preliminary data.</text>
</comment>
<dbReference type="PANTHER" id="PTHR45713">
    <property type="entry name" value="FTP DOMAIN-CONTAINING PROTEIN"/>
    <property type="match status" value="1"/>
</dbReference>
<keyword evidence="1" id="KW-1133">Transmembrane helix</keyword>
<dbReference type="EMBL" id="LGRX02007215">
    <property type="protein sequence ID" value="KAK3275456.1"/>
    <property type="molecule type" value="Genomic_DNA"/>
</dbReference>
<sequence>MPCHNAWVASRRPRNSESFKVKLDRGRSSLLILWWAVISAAFAFGRCTSPSTTIEVVKMERFLYTWLLLLCVFYMAVANQQDFVSQRFGSAGDMTPWLELDLGAPTQISMIRIYNREDCCTERLGTHDVWVGLTSGSPTQQTNTLCYRGTATPDATEIDDYPSNTCFGRYVYIQQFTEYLNLREVEVYGSLSP</sequence>
<dbReference type="InterPro" id="IPR008979">
    <property type="entry name" value="Galactose-bd-like_sf"/>
</dbReference>
<dbReference type="Pfam" id="PF22633">
    <property type="entry name" value="F5_F8_type_C_2"/>
    <property type="match status" value="1"/>
</dbReference>
<gene>
    <name evidence="2" type="ORF">CYMTET_16416</name>
</gene>
<evidence type="ECO:0000256" key="1">
    <source>
        <dbReference type="SAM" id="Phobius"/>
    </source>
</evidence>
<name>A0AAE0GCA5_9CHLO</name>
<accession>A0AAE0GCA5</accession>
<proteinExistence type="predicted"/>
<dbReference type="PANTHER" id="PTHR45713:SF6">
    <property type="entry name" value="F5_8 TYPE C DOMAIN-CONTAINING PROTEIN"/>
    <property type="match status" value="1"/>
</dbReference>
<evidence type="ECO:0000313" key="2">
    <source>
        <dbReference type="EMBL" id="KAK3275456.1"/>
    </source>
</evidence>
<organism evidence="2 3">
    <name type="scientific">Cymbomonas tetramitiformis</name>
    <dbReference type="NCBI Taxonomy" id="36881"/>
    <lineage>
        <taxon>Eukaryota</taxon>
        <taxon>Viridiplantae</taxon>
        <taxon>Chlorophyta</taxon>
        <taxon>Pyramimonadophyceae</taxon>
        <taxon>Pyramimonadales</taxon>
        <taxon>Pyramimonadaceae</taxon>
        <taxon>Cymbomonas</taxon>
    </lineage>
</organism>
<feature type="transmembrane region" description="Helical" evidence="1">
    <location>
        <begin position="61"/>
        <end position="78"/>
    </location>
</feature>
<dbReference type="SUPFAM" id="SSF49785">
    <property type="entry name" value="Galactose-binding domain-like"/>
    <property type="match status" value="1"/>
</dbReference>
<protein>
    <recommendedName>
        <fullName evidence="4">F5/8 type C domain-containing protein</fullName>
    </recommendedName>
</protein>
<reference evidence="2 3" key="1">
    <citation type="journal article" date="2015" name="Genome Biol. Evol.">
        <title>Comparative Genomics of a Bacterivorous Green Alga Reveals Evolutionary Causalities and Consequences of Phago-Mixotrophic Mode of Nutrition.</title>
        <authorList>
            <person name="Burns J.A."/>
            <person name="Paasch A."/>
            <person name="Narechania A."/>
            <person name="Kim E."/>
        </authorList>
    </citation>
    <scope>NUCLEOTIDE SEQUENCE [LARGE SCALE GENOMIC DNA]</scope>
    <source>
        <strain evidence="2 3">PLY_AMNH</strain>
    </source>
</reference>
<dbReference type="InterPro" id="IPR051941">
    <property type="entry name" value="BG_Antigen-Binding_Lectin"/>
</dbReference>
<dbReference type="Gene3D" id="2.60.120.260">
    <property type="entry name" value="Galactose-binding domain-like"/>
    <property type="match status" value="1"/>
</dbReference>
<keyword evidence="1" id="KW-0812">Transmembrane</keyword>
<keyword evidence="1" id="KW-0472">Membrane</keyword>
<keyword evidence="3" id="KW-1185">Reference proteome</keyword>
<dbReference type="AlphaFoldDB" id="A0AAE0GCA5"/>
<dbReference type="Proteomes" id="UP001190700">
    <property type="component" value="Unassembled WGS sequence"/>
</dbReference>
<evidence type="ECO:0000313" key="3">
    <source>
        <dbReference type="Proteomes" id="UP001190700"/>
    </source>
</evidence>
<evidence type="ECO:0008006" key="4">
    <source>
        <dbReference type="Google" id="ProtNLM"/>
    </source>
</evidence>